<feature type="transmembrane region" description="Helical" evidence="1">
    <location>
        <begin position="157"/>
        <end position="176"/>
    </location>
</feature>
<reference evidence="2 3" key="1">
    <citation type="submission" date="2020-10" db="EMBL/GenBank/DDBJ databases">
        <title>Complete genome sequence of Paludibaculum fermentans P105T, a facultatively anaerobic acidobacterium capable of dissimilatory Fe(III) reduction.</title>
        <authorList>
            <person name="Dedysh S.N."/>
            <person name="Beletsky A.V."/>
            <person name="Kulichevskaya I.S."/>
            <person name="Mardanov A.V."/>
            <person name="Ravin N.V."/>
        </authorList>
    </citation>
    <scope>NUCLEOTIDE SEQUENCE [LARGE SCALE GENOMIC DNA]</scope>
    <source>
        <strain evidence="2 3">P105</strain>
    </source>
</reference>
<sequence>MRLFFSRHIPHFRRVLLVESGSRYLVEGLLPSLYAKFAEGQQVDLVTCFPGVPKGFDASRGRVHRVTDYIGSEARTRFYSKLRAQGYEITGIICSGEPIMTKWKWVLAWQVQAKVFILNENGDYFWFQKSEWRTIKHFILFRAGLSGSAGISTVLRVLLFPFTFTYLLLCAAYYHLRRIART</sequence>
<keyword evidence="1" id="KW-0472">Membrane</keyword>
<keyword evidence="1" id="KW-0812">Transmembrane</keyword>
<keyword evidence="3" id="KW-1185">Reference proteome</keyword>
<dbReference type="EMBL" id="CP063849">
    <property type="protein sequence ID" value="QOY89646.1"/>
    <property type="molecule type" value="Genomic_DNA"/>
</dbReference>
<gene>
    <name evidence="2" type="ORF">IRI77_06750</name>
</gene>
<dbReference type="KEGG" id="pfer:IRI77_06750"/>
<evidence type="ECO:0000313" key="3">
    <source>
        <dbReference type="Proteomes" id="UP000593892"/>
    </source>
</evidence>
<dbReference type="AlphaFoldDB" id="A0A7S7SMM4"/>
<accession>A0A7S7SMM4</accession>
<organism evidence="2 3">
    <name type="scientific">Paludibaculum fermentans</name>
    <dbReference type="NCBI Taxonomy" id="1473598"/>
    <lineage>
        <taxon>Bacteria</taxon>
        <taxon>Pseudomonadati</taxon>
        <taxon>Acidobacteriota</taxon>
        <taxon>Terriglobia</taxon>
        <taxon>Bryobacterales</taxon>
        <taxon>Bryobacteraceae</taxon>
        <taxon>Paludibaculum</taxon>
    </lineage>
</organism>
<keyword evidence="1" id="KW-1133">Transmembrane helix</keyword>
<dbReference type="RefSeq" id="WP_194451308.1">
    <property type="nucleotide sequence ID" value="NZ_CP063849.1"/>
</dbReference>
<evidence type="ECO:0000256" key="1">
    <source>
        <dbReference type="SAM" id="Phobius"/>
    </source>
</evidence>
<protein>
    <submittedName>
        <fullName evidence="2">Uncharacterized protein</fullName>
    </submittedName>
</protein>
<proteinExistence type="predicted"/>
<evidence type="ECO:0000313" key="2">
    <source>
        <dbReference type="EMBL" id="QOY89646.1"/>
    </source>
</evidence>
<name>A0A7S7SMM4_PALFE</name>
<dbReference type="Proteomes" id="UP000593892">
    <property type="component" value="Chromosome"/>
</dbReference>